<sequence>MNFMCLFLLWFSSHLFSQKFRQLNCTSPHRAMPSFCHLPNQKPEILGKQKPPKVQIAEPHVILLINISYVKRTAAFRERHSTRELDEWPGPFIHVSSWCHPYEDHIQPDGLGNLCVWSECSCLHASFRRVVVFLRAMVVDAKIAGMEDFVEILVYEESFEQQMEMDSDDLIIWIMIIEMNSKHKAGYVLNYFTSSAPN</sequence>
<feature type="signal peptide" evidence="1">
    <location>
        <begin position="1"/>
        <end position="17"/>
    </location>
</feature>
<reference evidence="2" key="1">
    <citation type="submission" date="2020-05" db="UniProtKB">
        <authorList>
            <consortium name="EnsemblMetazoa"/>
        </authorList>
    </citation>
    <scope>IDENTIFICATION</scope>
    <source>
        <strain evidence="2">TTRI</strain>
    </source>
</reference>
<dbReference type="VEuPathDB" id="VectorBase:GAUT004059"/>
<evidence type="ECO:0000256" key="1">
    <source>
        <dbReference type="SAM" id="SignalP"/>
    </source>
</evidence>
<dbReference type="EnsemblMetazoa" id="GAUT004059-RA">
    <property type="protein sequence ID" value="GAUT004059-PA"/>
    <property type="gene ID" value="GAUT004059"/>
</dbReference>
<accession>A0A1A9UGH4</accession>
<feature type="chain" id="PRO_5008398492" evidence="1">
    <location>
        <begin position="18"/>
        <end position="198"/>
    </location>
</feature>
<keyword evidence="3" id="KW-1185">Reference proteome</keyword>
<keyword evidence="1" id="KW-0732">Signal</keyword>
<dbReference type="AlphaFoldDB" id="A0A1A9UGH4"/>
<evidence type="ECO:0000313" key="2">
    <source>
        <dbReference type="EnsemblMetazoa" id="GAUT004059-PA"/>
    </source>
</evidence>
<protein>
    <submittedName>
        <fullName evidence="2">Uncharacterized protein</fullName>
    </submittedName>
</protein>
<evidence type="ECO:0000313" key="3">
    <source>
        <dbReference type="Proteomes" id="UP000078200"/>
    </source>
</evidence>
<organism evidence="2 3">
    <name type="scientific">Glossina austeni</name>
    <name type="common">Savannah tsetse fly</name>
    <dbReference type="NCBI Taxonomy" id="7395"/>
    <lineage>
        <taxon>Eukaryota</taxon>
        <taxon>Metazoa</taxon>
        <taxon>Ecdysozoa</taxon>
        <taxon>Arthropoda</taxon>
        <taxon>Hexapoda</taxon>
        <taxon>Insecta</taxon>
        <taxon>Pterygota</taxon>
        <taxon>Neoptera</taxon>
        <taxon>Endopterygota</taxon>
        <taxon>Diptera</taxon>
        <taxon>Brachycera</taxon>
        <taxon>Muscomorpha</taxon>
        <taxon>Hippoboscoidea</taxon>
        <taxon>Glossinidae</taxon>
        <taxon>Glossina</taxon>
    </lineage>
</organism>
<name>A0A1A9UGH4_GLOAU</name>
<dbReference type="Proteomes" id="UP000078200">
    <property type="component" value="Unassembled WGS sequence"/>
</dbReference>
<proteinExistence type="predicted"/>